<dbReference type="InterPro" id="IPR025101">
    <property type="entry name" value="DUF4012"/>
</dbReference>
<keyword evidence="1" id="KW-0812">Transmembrane</keyword>
<gene>
    <name evidence="2" type="ORF">GCM10022288_10280</name>
</gene>
<comment type="caution">
    <text evidence="2">The sequence shown here is derived from an EMBL/GenBank/DDBJ whole genome shotgun (WGS) entry which is preliminary data.</text>
</comment>
<dbReference type="EMBL" id="BAABBX010000006">
    <property type="protein sequence ID" value="GAA4186526.1"/>
    <property type="molecule type" value="Genomic_DNA"/>
</dbReference>
<evidence type="ECO:0000313" key="2">
    <source>
        <dbReference type="EMBL" id="GAA4186526.1"/>
    </source>
</evidence>
<organism evidence="2 3">
    <name type="scientific">Gryllotalpicola kribbensis</name>
    <dbReference type="NCBI Taxonomy" id="993084"/>
    <lineage>
        <taxon>Bacteria</taxon>
        <taxon>Bacillati</taxon>
        <taxon>Actinomycetota</taxon>
        <taxon>Actinomycetes</taxon>
        <taxon>Micrococcales</taxon>
        <taxon>Microbacteriaceae</taxon>
        <taxon>Gryllotalpicola</taxon>
    </lineage>
</organism>
<dbReference type="Proteomes" id="UP001500213">
    <property type="component" value="Unassembled WGS sequence"/>
</dbReference>
<reference evidence="3" key="1">
    <citation type="journal article" date="2019" name="Int. J. Syst. Evol. Microbiol.">
        <title>The Global Catalogue of Microorganisms (GCM) 10K type strain sequencing project: providing services to taxonomists for standard genome sequencing and annotation.</title>
        <authorList>
            <consortium name="The Broad Institute Genomics Platform"/>
            <consortium name="The Broad Institute Genome Sequencing Center for Infectious Disease"/>
            <person name="Wu L."/>
            <person name="Ma J."/>
        </authorList>
    </citation>
    <scope>NUCLEOTIDE SEQUENCE [LARGE SCALE GENOMIC DNA]</scope>
    <source>
        <strain evidence="3">JCM 17593</strain>
    </source>
</reference>
<accession>A0ABP8AMP8</accession>
<keyword evidence="1" id="KW-1133">Transmembrane helix</keyword>
<name>A0ABP8AMP8_9MICO</name>
<evidence type="ECO:0000313" key="3">
    <source>
        <dbReference type="Proteomes" id="UP001500213"/>
    </source>
</evidence>
<sequence length="638" mass="67955">MVAYSRVEDSLGGYNTRRAARAAEAARRGHARDTPSGAVRWLLYLSPVILVAAWVLFRFSVLGFAMLDVKSQVGVLEDQVTSLDTDQLPGTAARITRDTDVAVAAANDPIVRALERVPVLGGSETLLRQLTEATQSLATTVVAPAAQQLSAIDPQTLRTADGGVDLDQLKPLVEATPQLVSSYDSVTTQVSALDTSAALPPMVSVWRTFNGLLTGQQGNLHLANRMLPLVTNSLGANGPRHYLLVFPNMAETTAVGGTAAAMAELEFDNGRMTIVAQGSSSDFPWRDQKGLGPIMPTDPSVTNLYGDITYERLNLAFSRPDVPTGAKIAQAFWQQYKGGSLDGVIVFDPKALADMLGATGPVKLSTGQTLTKENVVAELLNKAYFTYRGKYKSASKNSHYTDVMTGKFFSAATASIFSAFLHNSSNPAAMAKAVVSGVKTDDIKLWFSNPDEQKQLDGTQIQGVLPTDNAKKTVTGVFFRDQSGGKMDAYLKTAATLTANTCTAGASNYVVDVRLRSTLSMAQFRKLPAYIAPKGGESFTTTMVYIYAPVGATAESVSVTVAGKRISQDEIQITQDLGRTVVAFPTRIEPGHTAKAKVSFTGASGTLGQPTLQVPPMYHSTATKVSQEACTTSPSQGK</sequence>
<keyword evidence="1" id="KW-0472">Membrane</keyword>
<evidence type="ECO:0000256" key="1">
    <source>
        <dbReference type="SAM" id="Phobius"/>
    </source>
</evidence>
<protein>
    <recommendedName>
        <fullName evidence="4">DUF4012 domain-containing protein</fullName>
    </recommendedName>
</protein>
<proteinExistence type="predicted"/>
<feature type="transmembrane region" description="Helical" evidence="1">
    <location>
        <begin position="41"/>
        <end position="67"/>
    </location>
</feature>
<keyword evidence="3" id="KW-1185">Reference proteome</keyword>
<dbReference type="RefSeq" id="WP_344774515.1">
    <property type="nucleotide sequence ID" value="NZ_BAABBX010000006.1"/>
</dbReference>
<dbReference type="Pfam" id="PF13196">
    <property type="entry name" value="DUF4012"/>
    <property type="match status" value="1"/>
</dbReference>
<evidence type="ECO:0008006" key="4">
    <source>
        <dbReference type="Google" id="ProtNLM"/>
    </source>
</evidence>